<dbReference type="AlphaFoldDB" id="A0A1I4YIF2"/>
<evidence type="ECO:0000313" key="3">
    <source>
        <dbReference type="Proteomes" id="UP000198769"/>
    </source>
</evidence>
<dbReference type="Proteomes" id="UP000198769">
    <property type="component" value="Unassembled WGS sequence"/>
</dbReference>
<organism evidence="2 3">
    <name type="scientific">Chryseobacterium oleae</name>
    <dbReference type="NCBI Taxonomy" id="491207"/>
    <lineage>
        <taxon>Bacteria</taxon>
        <taxon>Pseudomonadati</taxon>
        <taxon>Bacteroidota</taxon>
        <taxon>Flavobacteriia</taxon>
        <taxon>Flavobacteriales</taxon>
        <taxon>Weeksellaceae</taxon>
        <taxon>Chryseobacterium group</taxon>
        <taxon>Chryseobacterium</taxon>
    </lineage>
</organism>
<gene>
    <name evidence="2" type="ORF">SAMN05421594_2416</name>
</gene>
<keyword evidence="1" id="KW-0732">Signal</keyword>
<name>A0A1I4YIF2_CHROL</name>
<evidence type="ECO:0000313" key="2">
    <source>
        <dbReference type="EMBL" id="SFN37339.1"/>
    </source>
</evidence>
<dbReference type="EMBL" id="FOVD01000003">
    <property type="protein sequence ID" value="SFN37339.1"/>
    <property type="molecule type" value="Genomic_DNA"/>
</dbReference>
<proteinExistence type="predicted"/>
<accession>A0A1I4YIF2</accession>
<dbReference type="RefSeq" id="WP_139222027.1">
    <property type="nucleotide sequence ID" value="NZ_FOVD01000003.1"/>
</dbReference>
<protein>
    <submittedName>
        <fullName evidence="2">Uncharacterized protein</fullName>
    </submittedName>
</protein>
<dbReference type="OrthoDB" id="1274261at2"/>
<feature type="chain" id="PRO_5011693639" evidence="1">
    <location>
        <begin position="19"/>
        <end position="105"/>
    </location>
</feature>
<evidence type="ECO:0000256" key="1">
    <source>
        <dbReference type="SAM" id="SignalP"/>
    </source>
</evidence>
<keyword evidence="3" id="KW-1185">Reference proteome</keyword>
<sequence>MKLILSCSLLLFCTMTFAQQKENRKQIFPKTDTAKVLNMKGLKEIQTRINTDYKQQYKTLVATPKDTSLYMALKEAKRDHSKYRILNSVAPEKSIPDTKKAQPTK</sequence>
<feature type="signal peptide" evidence="1">
    <location>
        <begin position="1"/>
        <end position="18"/>
    </location>
</feature>
<reference evidence="3" key="1">
    <citation type="submission" date="2016-10" db="EMBL/GenBank/DDBJ databases">
        <authorList>
            <person name="Varghese N."/>
            <person name="Submissions S."/>
        </authorList>
    </citation>
    <scope>NUCLEOTIDE SEQUENCE [LARGE SCALE GENOMIC DNA]</scope>
    <source>
        <strain evidence="3">DSM 25575</strain>
    </source>
</reference>